<reference evidence="11 12" key="1">
    <citation type="journal article" date="2015" name="Genome Biol. Evol.">
        <title>Comparative Genomics of a Bacterivorous Green Alga Reveals Evolutionary Causalities and Consequences of Phago-Mixotrophic Mode of Nutrition.</title>
        <authorList>
            <person name="Burns J.A."/>
            <person name="Paasch A."/>
            <person name="Narechania A."/>
            <person name="Kim E."/>
        </authorList>
    </citation>
    <scope>NUCLEOTIDE SEQUENCE [LARGE SCALE GENOMIC DNA]</scope>
    <source>
        <strain evidence="11 12">PLY_AMNH</strain>
    </source>
</reference>
<keyword evidence="8" id="KW-0342">GTP-binding</keyword>
<dbReference type="SUPFAM" id="SSF103025">
    <property type="entry name" value="Folate-binding domain"/>
    <property type="match status" value="1"/>
</dbReference>
<dbReference type="GO" id="GO:0030488">
    <property type="term" value="P:tRNA methylation"/>
    <property type="evidence" value="ECO:0007669"/>
    <property type="project" value="TreeGrafter"/>
</dbReference>
<dbReference type="FunFam" id="3.30.1360.120:FF:000003">
    <property type="entry name" value="tRNA modification GTPase MnmE"/>
    <property type="match status" value="1"/>
</dbReference>
<evidence type="ECO:0008006" key="13">
    <source>
        <dbReference type="Google" id="ProtNLM"/>
    </source>
</evidence>
<dbReference type="InterPro" id="IPR027417">
    <property type="entry name" value="P-loop_NTPase"/>
</dbReference>
<keyword evidence="2" id="KW-0819">tRNA processing</keyword>
<dbReference type="GO" id="GO:0016787">
    <property type="term" value="F:hydrolase activity"/>
    <property type="evidence" value="ECO:0007669"/>
    <property type="project" value="UniProtKB-KW"/>
</dbReference>
<keyword evidence="4" id="KW-0547">Nucleotide-binding</keyword>
<dbReference type="GO" id="GO:0002098">
    <property type="term" value="P:tRNA wobble uridine modification"/>
    <property type="evidence" value="ECO:0007669"/>
    <property type="project" value="TreeGrafter"/>
</dbReference>
<evidence type="ECO:0000256" key="6">
    <source>
        <dbReference type="ARBA" id="ARBA00022842"/>
    </source>
</evidence>
<dbReference type="EMBL" id="LGRX02008462">
    <property type="protein sequence ID" value="KAK3273457.1"/>
    <property type="molecule type" value="Genomic_DNA"/>
</dbReference>
<organism evidence="11 12">
    <name type="scientific">Cymbomonas tetramitiformis</name>
    <dbReference type="NCBI Taxonomy" id="36881"/>
    <lineage>
        <taxon>Eukaryota</taxon>
        <taxon>Viridiplantae</taxon>
        <taxon>Chlorophyta</taxon>
        <taxon>Pyramimonadophyceae</taxon>
        <taxon>Pyramimonadales</taxon>
        <taxon>Pyramimonadaceae</taxon>
        <taxon>Cymbomonas</taxon>
    </lineage>
</organism>
<keyword evidence="3" id="KW-0479">Metal-binding</keyword>
<dbReference type="GO" id="GO:0046872">
    <property type="term" value="F:metal ion binding"/>
    <property type="evidence" value="ECO:0007669"/>
    <property type="project" value="UniProtKB-KW"/>
</dbReference>
<feature type="domain" description="MnmE helical" evidence="10">
    <location>
        <begin position="220"/>
        <end position="315"/>
    </location>
</feature>
<dbReference type="AlphaFoldDB" id="A0AAE0G8B3"/>
<proteinExistence type="predicted"/>
<keyword evidence="5" id="KW-0378">Hydrolase</keyword>
<evidence type="ECO:0000259" key="10">
    <source>
        <dbReference type="Pfam" id="PF12631"/>
    </source>
</evidence>
<dbReference type="CDD" id="cd14858">
    <property type="entry name" value="TrmE_N"/>
    <property type="match status" value="1"/>
</dbReference>
<protein>
    <recommendedName>
        <fullName evidence="13">tRNA uridine-5-carboxymethylaminomethyl(34) synthesis GTPase MnmE</fullName>
    </recommendedName>
</protein>
<evidence type="ECO:0000256" key="1">
    <source>
        <dbReference type="ARBA" id="ARBA00004229"/>
    </source>
</evidence>
<keyword evidence="12" id="KW-1185">Reference proteome</keyword>
<evidence type="ECO:0000256" key="7">
    <source>
        <dbReference type="ARBA" id="ARBA00022958"/>
    </source>
</evidence>
<dbReference type="Gene3D" id="1.20.120.430">
    <property type="entry name" value="tRNA modification GTPase MnmE domain 2"/>
    <property type="match status" value="1"/>
</dbReference>
<dbReference type="InterPro" id="IPR027266">
    <property type="entry name" value="TrmE/GcvT-like"/>
</dbReference>
<feature type="non-terminal residue" evidence="11">
    <location>
        <position position="345"/>
    </location>
</feature>
<name>A0AAE0G8B3_9CHLO</name>
<evidence type="ECO:0000256" key="5">
    <source>
        <dbReference type="ARBA" id="ARBA00022801"/>
    </source>
</evidence>
<dbReference type="PANTHER" id="PTHR42714:SF2">
    <property type="entry name" value="TRNA MODIFICATION GTPASE GTPBP3, MITOCHONDRIAL"/>
    <property type="match status" value="1"/>
</dbReference>
<evidence type="ECO:0000256" key="4">
    <source>
        <dbReference type="ARBA" id="ARBA00022741"/>
    </source>
</evidence>
<evidence type="ECO:0000256" key="8">
    <source>
        <dbReference type="ARBA" id="ARBA00023134"/>
    </source>
</evidence>
<dbReference type="InterPro" id="IPR025867">
    <property type="entry name" value="MnmE_helical"/>
</dbReference>
<sequence length="345" mass="37192">MFTARNCALPFRNECHDIPERGTPNASRCRLLPCEKRATGPAFPAPKRRLVPNAPRLKEVNFRERQCANLAAVSEVGQDASMRDESSFFTDSDTIIAIATPDVPQAGGVAIVRLSGPDAVRIVTEVFRPAGKTSRTWTPTSHTAQYGNLYDAEDTVFDEVLVLPFLAPRSYTREDVVEIHTHGGGICSHRTLARCIELGARPAQPGEFTLRAFLAGRIDLAQAEAVEQLIAARTHTAADGALAGLRGEGPSAAAKAARAQCILLLAEVEARLDFEDDLPPLDHEEVLRGIAELERVLQGALNDAKRATVAHTGLTVALVGRPNVGKSSLLNSWTRSERAIVTAVP</sequence>
<dbReference type="Pfam" id="PF10396">
    <property type="entry name" value="TrmE_N"/>
    <property type="match status" value="1"/>
</dbReference>
<keyword evidence="7" id="KW-0630">Potassium</keyword>
<keyword evidence="6" id="KW-0460">Magnesium</keyword>
<dbReference type="GO" id="GO:0042802">
    <property type="term" value="F:identical protein binding"/>
    <property type="evidence" value="ECO:0007669"/>
    <property type="project" value="UniProtKB-ARBA"/>
</dbReference>
<dbReference type="GO" id="GO:0005829">
    <property type="term" value="C:cytosol"/>
    <property type="evidence" value="ECO:0007669"/>
    <property type="project" value="TreeGrafter"/>
</dbReference>
<gene>
    <name evidence="11" type="ORF">CYMTET_18300</name>
</gene>
<evidence type="ECO:0000256" key="2">
    <source>
        <dbReference type="ARBA" id="ARBA00022694"/>
    </source>
</evidence>
<dbReference type="Gene3D" id="3.30.1360.120">
    <property type="entry name" value="Probable tRNA modification gtpase trme, domain 1"/>
    <property type="match status" value="1"/>
</dbReference>
<dbReference type="GO" id="GO:0005525">
    <property type="term" value="F:GTP binding"/>
    <property type="evidence" value="ECO:0007669"/>
    <property type="project" value="UniProtKB-KW"/>
</dbReference>
<dbReference type="SUPFAM" id="SSF52540">
    <property type="entry name" value="P-loop containing nucleoside triphosphate hydrolases"/>
    <property type="match status" value="1"/>
</dbReference>
<evidence type="ECO:0000259" key="9">
    <source>
        <dbReference type="Pfam" id="PF10396"/>
    </source>
</evidence>
<dbReference type="PANTHER" id="PTHR42714">
    <property type="entry name" value="TRNA MODIFICATION GTPASE GTPBP3"/>
    <property type="match status" value="1"/>
</dbReference>
<evidence type="ECO:0000313" key="12">
    <source>
        <dbReference type="Proteomes" id="UP001190700"/>
    </source>
</evidence>
<feature type="domain" description="GTP-binding protein TrmE N-terminal" evidence="9">
    <location>
        <begin position="94"/>
        <end position="217"/>
    </location>
</feature>
<evidence type="ECO:0000256" key="3">
    <source>
        <dbReference type="ARBA" id="ARBA00022723"/>
    </source>
</evidence>
<dbReference type="InterPro" id="IPR027368">
    <property type="entry name" value="MnmE_dom2"/>
</dbReference>
<accession>A0AAE0G8B3</accession>
<dbReference type="Proteomes" id="UP001190700">
    <property type="component" value="Unassembled WGS sequence"/>
</dbReference>
<dbReference type="InterPro" id="IPR018948">
    <property type="entry name" value="GTP-bd_TrmE_N"/>
</dbReference>
<evidence type="ECO:0000313" key="11">
    <source>
        <dbReference type="EMBL" id="KAK3273457.1"/>
    </source>
</evidence>
<comment type="caution">
    <text evidence="11">The sequence shown here is derived from an EMBL/GenBank/DDBJ whole genome shotgun (WGS) entry which is preliminary data.</text>
</comment>
<comment type="subcellular location">
    <subcellularLocation>
        <location evidence="1">Plastid</location>
        <location evidence="1">Chloroplast</location>
    </subcellularLocation>
</comment>
<dbReference type="GO" id="GO:0009507">
    <property type="term" value="C:chloroplast"/>
    <property type="evidence" value="ECO:0007669"/>
    <property type="project" value="UniProtKB-SubCell"/>
</dbReference>
<dbReference type="Pfam" id="PF12631">
    <property type="entry name" value="MnmE_helical"/>
    <property type="match status" value="1"/>
</dbReference>